<dbReference type="PANTHER" id="PTHR43692:SF1">
    <property type="entry name" value="UDP-N-ACETYLMURAMOYLALANINE--D-GLUTAMATE LIGASE"/>
    <property type="match status" value="1"/>
</dbReference>
<keyword evidence="5 9" id="KW-0132">Cell division</keyword>
<dbReference type="Pfam" id="PF08245">
    <property type="entry name" value="Mur_ligase_M"/>
    <property type="match status" value="1"/>
</dbReference>
<keyword evidence="7 9" id="KW-0067">ATP-binding</keyword>
<keyword evidence="14" id="KW-1185">Reference proteome</keyword>
<comment type="similarity">
    <text evidence="9">Belongs to the MurCDEF family.</text>
</comment>
<dbReference type="PROSITE" id="PS01011">
    <property type="entry name" value="FOLYLPOLYGLU_SYNT_1"/>
    <property type="match status" value="1"/>
</dbReference>
<dbReference type="Gene3D" id="3.40.50.720">
    <property type="entry name" value="NAD(P)-binding Rossmann-like Domain"/>
    <property type="match status" value="1"/>
</dbReference>
<dbReference type="GO" id="GO:0004326">
    <property type="term" value="F:tetrahydrofolylpolyglutamate synthase activity"/>
    <property type="evidence" value="ECO:0007669"/>
    <property type="project" value="InterPro"/>
</dbReference>
<dbReference type="AlphaFoldDB" id="A0A8J7SHE4"/>
<dbReference type="Pfam" id="PF02875">
    <property type="entry name" value="Mur_ligase_C"/>
    <property type="match status" value="1"/>
</dbReference>
<evidence type="ECO:0000256" key="3">
    <source>
        <dbReference type="ARBA" id="ARBA00022490"/>
    </source>
</evidence>
<comment type="pathway">
    <text evidence="2 9 10">Cell wall biogenesis; peptidoglycan biosynthesis.</text>
</comment>
<keyword evidence="3 9" id="KW-0963">Cytoplasm</keyword>
<dbReference type="GO" id="GO:0051301">
    <property type="term" value="P:cell division"/>
    <property type="evidence" value="ECO:0007669"/>
    <property type="project" value="UniProtKB-KW"/>
</dbReference>
<reference evidence="13" key="1">
    <citation type="submission" date="2021-01" db="EMBL/GenBank/DDBJ databases">
        <title>Modified the classification status of verrucomicrobia.</title>
        <authorList>
            <person name="Feng X."/>
        </authorList>
    </citation>
    <scope>NUCLEOTIDE SEQUENCE</scope>
    <source>
        <strain evidence="13">_KCTC 22039</strain>
    </source>
</reference>
<dbReference type="SUPFAM" id="SSF53623">
    <property type="entry name" value="MurD-like peptide ligases, catalytic domain"/>
    <property type="match status" value="1"/>
</dbReference>
<evidence type="ECO:0000256" key="8">
    <source>
        <dbReference type="ARBA" id="ARBA00023306"/>
    </source>
</evidence>
<gene>
    <name evidence="9 13" type="primary">murD</name>
    <name evidence="13" type="ORF">JIN82_01345</name>
</gene>
<organism evidence="13 14">
    <name type="scientific">Persicirhabdus sediminis</name>
    <dbReference type="NCBI Taxonomy" id="454144"/>
    <lineage>
        <taxon>Bacteria</taxon>
        <taxon>Pseudomonadati</taxon>
        <taxon>Verrucomicrobiota</taxon>
        <taxon>Verrucomicrobiia</taxon>
        <taxon>Verrucomicrobiales</taxon>
        <taxon>Verrucomicrobiaceae</taxon>
        <taxon>Persicirhabdus</taxon>
    </lineage>
</organism>
<dbReference type="GO" id="GO:0071555">
    <property type="term" value="P:cell wall organization"/>
    <property type="evidence" value="ECO:0007669"/>
    <property type="project" value="UniProtKB-KW"/>
</dbReference>
<evidence type="ECO:0000256" key="4">
    <source>
        <dbReference type="ARBA" id="ARBA00022598"/>
    </source>
</evidence>
<dbReference type="InterPro" id="IPR036565">
    <property type="entry name" value="Mur-like_cat_sf"/>
</dbReference>
<dbReference type="GO" id="GO:0008764">
    <property type="term" value="F:UDP-N-acetylmuramoylalanine-D-glutamate ligase activity"/>
    <property type="evidence" value="ECO:0007669"/>
    <property type="project" value="UniProtKB-UniRule"/>
</dbReference>
<dbReference type="InterPro" id="IPR036615">
    <property type="entry name" value="Mur_ligase_C_dom_sf"/>
</dbReference>
<dbReference type="RefSeq" id="WP_200309833.1">
    <property type="nucleotide sequence ID" value="NZ_JAENIM010000009.1"/>
</dbReference>
<dbReference type="HAMAP" id="MF_00639">
    <property type="entry name" value="MurD"/>
    <property type="match status" value="1"/>
</dbReference>
<keyword evidence="9 10" id="KW-0573">Peptidoglycan synthesis</keyword>
<evidence type="ECO:0000256" key="2">
    <source>
        <dbReference type="ARBA" id="ARBA00004752"/>
    </source>
</evidence>
<dbReference type="GO" id="GO:0005737">
    <property type="term" value="C:cytoplasm"/>
    <property type="evidence" value="ECO:0007669"/>
    <property type="project" value="UniProtKB-SubCell"/>
</dbReference>
<keyword evidence="6 9" id="KW-0547">Nucleotide-binding</keyword>
<dbReference type="UniPathway" id="UPA00219"/>
<evidence type="ECO:0000256" key="7">
    <source>
        <dbReference type="ARBA" id="ARBA00022840"/>
    </source>
</evidence>
<feature type="domain" description="Mur ligase central" evidence="12">
    <location>
        <begin position="107"/>
        <end position="274"/>
    </location>
</feature>
<evidence type="ECO:0000259" key="12">
    <source>
        <dbReference type="Pfam" id="PF08245"/>
    </source>
</evidence>
<evidence type="ECO:0000313" key="14">
    <source>
        <dbReference type="Proteomes" id="UP000624703"/>
    </source>
</evidence>
<evidence type="ECO:0000256" key="6">
    <source>
        <dbReference type="ARBA" id="ARBA00022741"/>
    </source>
</evidence>
<accession>A0A8J7SHE4</accession>
<evidence type="ECO:0000256" key="5">
    <source>
        <dbReference type="ARBA" id="ARBA00022618"/>
    </source>
</evidence>
<dbReference type="PANTHER" id="PTHR43692">
    <property type="entry name" value="UDP-N-ACETYLMURAMOYLALANINE--D-GLUTAMATE LIGASE"/>
    <property type="match status" value="1"/>
</dbReference>
<evidence type="ECO:0000256" key="10">
    <source>
        <dbReference type="RuleBase" id="RU003664"/>
    </source>
</evidence>
<keyword evidence="8 9" id="KW-0131">Cell cycle</keyword>
<dbReference type="GO" id="GO:0009252">
    <property type="term" value="P:peptidoglycan biosynthetic process"/>
    <property type="evidence" value="ECO:0007669"/>
    <property type="project" value="UniProtKB-UniRule"/>
</dbReference>
<dbReference type="InterPro" id="IPR018109">
    <property type="entry name" value="Folylpolyglutamate_synth_CS"/>
</dbReference>
<dbReference type="InterPro" id="IPR005762">
    <property type="entry name" value="MurD"/>
</dbReference>
<dbReference type="EMBL" id="JAENIM010000009">
    <property type="protein sequence ID" value="MBK1789791.1"/>
    <property type="molecule type" value="Genomic_DNA"/>
</dbReference>
<evidence type="ECO:0000313" key="13">
    <source>
        <dbReference type="EMBL" id="MBK1789791.1"/>
    </source>
</evidence>
<keyword evidence="9 10" id="KW-0133">Cell shape</keyword>
<dbReference type="SUPFAM" id="SSF51984">
    <property type="entry name" value="MurCD N-terminal domain"/>
    <property type="match status" value="1"/>
</dbReference>
<dbReference type="Gene3D" id="3.90.190.20">
    <property type="entry name" value="Mur ligase, C-terminal domain"/>
    <property type="match status" value="1"/>
</dbReference>
<dbReference type="InterPro" id="IPR013221">
    <property type="entry name" value="Mur_ligase_cen"/>
</dbReference>
<keyword evidence="9 10" id="KW-0961">Cell wall biogenesis/degradation</keyword>
<dbReference type="GO" id="GO:0005524">
    <property type="term" value="F:ATP binding"/>
    <property type="evidence" value="ECO:0007669"/>
    <property type="project" value="UniProtKB-UniRule"/>
</dbReference>
<dbReference type="GO" id="GO:0008360">
    <property type="term" value="P:regulation of cell shape"/>
    <property type="evidence" value="ECO:0007669"/>
    <property type="project" value="UniProtKB-KW"/>
</dbReference>
<sequence>MDLTGKKIAVLGAGRSGMAAARLARDLGGDVTLYDTKEEIVDVPRGVMPYPGASEELGCEVYSDLLVISPGIDTYGSYVKAFAKNTGELIGELELAARCYKGKVIAITGTNGKTTTTEVIEKILNHAGIPCRPCGNYGIPLAEVVLETPDLPAVALEVSSFQLETISQFRPDVVVWLNFSADHMDRYPTIEAYKSAKMRIFENLSSEQTVVYRAGEQLGELECKLLSFSTEVDADYTFDGKWIQLAGEPVLDIEQTRLRGLHNAENAMAALAACAQLGVKPEQAAEALAGVAPPLHRCELVRILDNIEYINDSKATNIHALDNALRSQSRQLVLIAGGKDKGLDYSVVLDRLKHHAKSAVVFGEIGGQLEALFAEVLPVIRVESLESAVLAARDLAEAGDTVLFSPGTSSFDMFSGYEARGDAFREFVLNLK</sequence>
<comment type="caution">
    <text evidence="13">The sequence shown here is derived from an EMBL/GenBank/DDBJ whole genome shotgun (WGS) entry which is preliminary data.</text>
</comment>
<evidence type="ECO:0000259" key="11">
    <source>
        <dbReference type="Pfam" id="PF02875"/>
    </source>
</evidence>
<protein>
    <recommendedName>
        <fullName evidence="9 10">UDP-N-acetylmuramoylalanine--D-glutamate ligase</fullName>
        <ecNumber evidence="9 10">6.3.2.9</ecNumber>
    </recommendedName>
    <alternativeName>
        <fullName evidence="9">D-glutamic acid-adding enzyme</fullName>
    </alternativeName>
    <alternativeName>
        <fullName evidence="9">UDP-N-acetylmuramoyl-L-alanyl-D-glutamate synthetase</fullName>
    </alternativeName>
</protein>
<comment type="catalytic activity">
    <reaction evidence="9 10">
        <text>UDP-N-acetyl-alpha-D-muramoyl-L-alanine + D-glutamate + ATP = UDP-N-acetyl-alpha-D-muramoyl-L-alanyl-D-glutamate + ADP + phosphate + H(+)</text>
        <dbReference type="Rhea" id="RHEA:16429"/>
        <dbReference type="ChEBI" id="CHEBI:15378"/>
        <dbReference type="ChEBI" id="CHEBI:29986"/>
        <dbReference type="ChEBI" id="CHEBI:30616"/>
        <dbReference type="ChEBI" id="CHEBI:43474"/>
        <dbReference type="ChEBI" id="CHEBI:83898"/>
        <dbReference type="ChEBI" id="CHEBI:83900"/>
        <dbReference type="ChEBI" id="CHEBI:456216"/>
        <dbReference type="EC" id="6.3.2.9"/>
    </reaction>
</comment>
<feature type="binding site" evidence="9">
    <location>
        <begin position="109"/>
        <end position="115"/>
    </location>
    <ligand>
        <name>ATP</name>
        <dbReference type="ChEBI" id="CHEBI:30616"/>
    </ligand>
</feature>
<feature type="domain" description="Mur ligase C-terminal" evidence="11">
    <location>
        <begin position="296"/>
        <end position="406"/>
    </location>
</feature>
<evidence type="ECO:0000256" key="1">
    <source>
        <dbReference type="ARBA" id="ARBA00004496"/>
    </source>
</evidence>
<proteinExistence type="inferred from homology"/>
<dbReference type="Gene3D" id="3.40.1190.10">
    <property type="entry name" value="Mur-like, catalytic domain"/>
    <property type="match status" value="1"/>
</dbReference>
<keyword evidence="4 9" id="KW-0436">Ligase</keyword>
<dbReference type="NCBIfam" id="TIGR01087">
    <property type="entry name" value="murD"/>
    <property type="match status" value="1"/>
</dbReference>
<comment type="function">
    <text evidence="9 10">Cell wall formation. Catalyzes the addition of glutamate to the nucleotide precursor UDP-N-acetylmuramoyl-L-alanine (UMA).</text>
</comment>
<dbReference type="EC" id="6.3.2.9" evidence="9 10"/>
<comment type="subcellular location">
    <subcellularLocation>
        <location evidence="1 9 10">Cytoplasm</location>
    </subcellularLocation>
</comment>
<evidence type="ECO:0000256" key="9">
    <source>
        <dbReference type="HAMAP-Rule" id="MF_00639"/>
    </source>
</evidence>
<dbReference type="InterPro" id="IPR004101">
    <property type="entry name" value="Mur_ligase_C"/>
</dbReference>
<dbReference type="SUPFAM" id="SSF53244">
    <property type="entry name" value="MurD-like peptide ligases, peptide-binding domain"/>
    <property type="match status" value="1"/>
</dbReference>
<name>A0A8J7SHE4_9BACT</name>
<dbReference type="Proteomes" id="UP000624703">
    <property type="component" value="Unassembled WGS sequence"/>
</dbReference>